<dbReference type="InterPro" id="IPR053164">
    <property type="entry name" value="IS1016-like_transposase"/>
</dbReference>
<keyword evidence="3" id="KW-1185">Reference proteome</keyword>
<proteinExistence type="predicted"/>
<dbReference type="OrthoDB" id="2188230at2759"/>
<dbReference type="PANTHER" id="PTHR47163">
    <property type="entry name" value="DDE_TNP_IS1595 DOMAIN-CONTAINING PROTEIN"/>
    <property type="match status" value="1"/>
</dbReference>
<feature type="domain" description="ISXO2-like transposase" evidence="1">
    <location>
        <begin position="5"/>
        <end position="81"/>
    </location>
</feature>
<dbReference type="HOGENOM" id="CLU_2060926_0_0_1"/>
<accession>A0A059F239</accession>
<dbReference type="VEuPathDB" id="MicrosporidiaDB:H312_01573"/>
<dbReference type="PANTHER" id="PTHR47163:SF2">
    <property type="entry name" value="SI:DKEY-17M8.2"/>
    <property type="match status" value="1"/>
</dbReference>
<evidence type="ECO:0000313" key="3">
    <source>
        <dbReference type="Proteomes" id="UP000030655"/>
    </source>
</evidence>
<name>A0A059F239_9MICR</name>
<dbReference type="Pfam" id="PF12762">
    <property type="entry name" value="DDE_Tnp_IS1595"/>
    <property type="match status" value="1"/>
</dbReference>
<reference evidence="2 3" key="2">
    <citation type="submission" date="2014-03" db="EMBL/GenBank/DDBJ databases">
        <title>The Genome Sequence of Anncaliia algerae insect isolate PRA339.</title>
        <authorList>
            <consortium name="The Broad Institute Genome Sequencing Platform"/>
            <consortium name="The Broad Institute Genome Sequencing Center for Infectious Disease"/>
            <person name="Cuomo C."/>
            <person name="Becnel J."/>
            <person name="Sanscrainte N."/>
            <person name="Walker B."/>
            <person name="Young S.K."/>
            <person name="Zeng Q."/>
            <person name="Gargeya S."/>
            <person name="Fitzgerald M."/>
            <person name="Haas B."/>
            <person name="Abouelleil A."/>
            <person name="Alvarado L."/>
            <person name="Arachchi H.M."/>
            <person name="Berlin A.M."/>
            <person name="Chapman S.B."/>
            <person name="Dewar J."/>
            <person name="Goldberg J."/>
            <person name="Griggs A."/>
            <person name="Gujja S."/>
            <person name="Hansen M."/>
            <person name="Howarth C."/>
            <person name="Imamovic A."/>
            <person name="Larimer J."/>
            <person name="McCowan C."/>
            <person name="Murphy C."/>
            <person name="Neiman D."/>
            <person name="Pearson M."/>
            <person name="Priest M."/>
            <person name="Roberts A."/>
            <person name="Saif S."/>
            <person name="Shea T."/>
            <person name="Sisk P."/>
            <person name="Sykes S."/>
            <person name="Wortman J."/>
            <person name="Nusbaum C."/>
            <person name="Birren B."/>
        </authorList>
    </citation>
    <scope>NUCLEOTIDE SEQUENCE [LARGE SCALE GENOMIC DNA]</scope>
    <source>
        <strain evidence="2 3">PRA339</strain>
    </source>
</reference>
<dbReference type="AlphaFoldDB" id="A0A059F239"/>
<protein>
    <recommendedName>
        <fullName evidence="1">ISXO2-like transposase domain-containing protein</fullName>
    </recommendedName>
</protein>
<dbReference type="Proteomes" id="UP000030655">
    <property type="component" value="Unassembled WGS sequence"/>
</dbReference>
<dbReference type="EMBL" id="KK365153">
    <property type="protein sequence ID" value="KCZ81026.1"/>
    <property type="molecule type" value="Genomic_DNA"/>
</dbReference>
<organism evidence="2 3">
    <name type="scientific">Anncaliia algerae PRA339</name>
    <dbReference type="NCBI Taxonomy" id="1288291"/>
    <lineage>
        <taxon>Eukaryota</taxon>
        <taxon>Fungi</taxon>
        <taxon>Fungi incertae sedis</taxon>
        <taxon>Microsporidia</taxon>
        <taxon>Tubulinosematoidea</taxon>
        <taxon>Tubulinosematidae</taxon>
        <taxon>Anncaliia</taxon>
    </lineage>
</organism>
<gene>
    <name evidence="2" type="ORF">H312_01573</name>
</gene>
<dbReference type="InterPro" id="IPR024445">
    <property type="entry name" value="Tnp_ISXO2-like"/>
</dbReference>
<reference evidence="3" key="1">
    <citation type="submission" date="2013-02" db="EMBL/GenBank/DDBJ databases">
        <authorList>
            <consortium name="The Broad Institute Genome Sequencing Platform"/>
            <person name="Cuomo C."/>
            <person name="Becnel J."/>
            <person name="Sanscrainte N."/>
            <person name="Walker B."/>
            <person name="Young S.K."/>
            <person name="Zeng Q."/>
            <person name="Gargeya S."/>
            <person name="Fitzgerald M."/>
            <person name="Haas B."/>
            <person name="Abouelleil A."/>
            <person name="Alvarado L."/>
            <person name="Arachchi H.M."/>
            <person name="Berlin A.M."/>
            <person name="Chapman S.B."/>
            <person name="Dewar J."/>
            <person name="Goldberg J."/>
            <person name="Griggs A."/>
            <person name="Gujja S."/>
            <person name="Hansen M."/>
            <person name="Howarth C."/>
            <person name="Imamovic A."/>
            <person name="Larimer J."/>
            <person name="McCowan C."/>
            <person name="Murphy C."/>
            <person name="Neiman D."/>
            <person name="Pearson M."/>
            <person name="Priest M."/>
            <person name="Roberts A."/>
            <person name="Saif S."/>
            <person name="Shea T."/>
            <person name="Sisk P."/>
            <person name="Sykes S."/>
            <person name="Wortman J."/>
            <person name="Nusbaum C."/>
            <person name="Birren B."/>
        </authorList>
    </citation>
    <scope>NUCLEOTIDE SEQUENCE [LARGE SCALE GENOMIC DNA]</scope>
    <source>
        <strain evidence="3">PRA339</strain>
    </source>
</reference>
<sequence length="119" mass="14292">MKLASRRTADECCNFIKQNVNKGNMIYTDEWRGYNLLEKNNFLHKTVKHKIEFISSDDPLVHTQNIESRWKILKEYIPSVNTFELIEKNLKKFVYEKNFSLKTAELKFHFYINLIKISD</sequence>
<evidence type="ECO:0000313" key="2">
    <source>
        <dbReference type="EMBL" id="KCZ81026.1"/>
    </source>
</evidence>
<evidence type="ECO:0000259" key="1">
    <source>
        <dbReference type="Pfam" id="PF12762"/>
    </source>
</evidence>